<dbReference type="Gene3D" id="1.10.10.1320">
    <property type="entry name" value="Anti-sigma factor, zinc-finger domain"/>
    <property type="match status" value="1"/>
</dbReference>
<dbReference type="InterPro" id="IPR014710">
    <property type="entry name" value="RmlC-like_jellyroll"/>
</dbReference>
<dbReference type="Pfam" id="PF12973">
    <property type="entry name" value="Cupin_7"/>
    <property type="match status" value="1"/>
</dbReference>
<dbReference type="SUPFAM" id="SSF51182">
    <property type="entry name" value="RmlC-like cupins"/>
    <property type="match status" value="1"/>
</dbReference>
<dbReference type="NCBIfam" id="TIGR02451">
    <property type="entry name" value="anti_sig_ChrR"/>
    <property type="match status" value="1"/>
</dbReference>
<name>A0ABX2TIH6_9PROT</name>
<dbReference type="Proteomes" id="UP000584642">
    <property type="component" value="Unassembled WGS sequence"/>
</dbReference>
<proteinExistence type="predicted"/>
<gene>
    <name evidence="2" type="ORF">HND93_30970</name>
</gene>
<dbReference type="RefSeq" id="WP_180285922.1">
    <property type="nucleotide sequence ID" value="NZ_JABFDB010000035.1"/>
</dbReference>
<dbReference type="InterPro" id="IPR025979">
    <property type="entry name" value="ChrR-like_cupin_dom"/>
</dbReference>
<dbReference type="InterPro" id="IPR012807">
    <property type="entry name" value="Anti-sigma_ChrR"/>
</dbReference>
<comment type="caution">
    <text evidence="2">The sequence shown here is derived from an EMBL/GenBank/DDBJ whole genome shotgun (WGS) entry which is preliminary data.</text>
</comment>
<evidence type="ECO:0000313" key="2">
    <source>
        <dbReference type="EMBL" id="NYZ24149.1"/>
    </source>
</evidence>
<dbReference type="Gene3D" id="2.60.120.10">
    <property type="entry name" value="Jelly Rolls"/>
    <property type="match status" value="1"/>
</dbReference>
<reference evidence="2 3" key="1">
    <citation type="submission" date="2020-05" db="EMBL/GenBank/DDBJ databases">
        <title>Azospirillum oleiclasticum sp. nov, a nitrogen-fixing and heavy crude oil-emulsifying bacterium isolated from the crude oil of Yumen Oilfield.</title>
        <authorList>
            <person name="Wu D."/>
            <person name="Cai M."/>
            <person name="Zhang X."/>
        </authorList>
    </citation>
    <scope>NUCLEOTIDE SEQUENCE [LARGE SCALE GENOMIC DNA]</scope>
    <source>
        <strain evidence="2 3">ROY-1-1-2</strain>
    </source>
</reference>
<evidence type="ECO:0000259" key="1">
    <source>
        <dbReference type="Pfam" id="PF12973"/>
    </source>
</evidence>
<dbReference type="EMBL" id="JABFDB010000035">
    <property type="protein sequence ID" value="NYZ24149.1"/>
    <property type="molecule type" value="Genomic_DNA"/>
</dbReference>
<keyword evidence="3" id="KW-1185">Reference proteome</keyword>
<evidence type="ECO:0000313" key="3">
    <source>
        <dbReference type="Proteomes" id="UP000584642"/>
    </source>
</evidence>
<feature type="domain" description="ChrR-like cupin" evidence="1">
    <location>
        <begin position="117"/>
        <end position="200"/>
    </location>
</feature>
<accession>A0ABX2TIH6</accession>
<dbReference type="InterPro" id="IPR011051">
    <property type="entry name" value="RmlC_Cupin_sf"/>
</dbReference>
<organism evidence="2 3">
    <name type="scientific">Azospirillum oleiclasticum</name>
    <dbReference type="NCBI Taxonomy" id="2735135"/>
    <lineage>
        <taxon>Bacteria</taxon>
        <taxon>Pseudomonadati</taxon>
        <taxon>Pseudomonadota</taxon>
        <taxon>Alphaproteobacteria</taxon>
        <taxon>Rhodospirillales</taxon>
        <taxon>Azospirillaceae</taxon>
        <taxon>Azospirillum</taxon>
    </lineage>
</organism>
<sequence>MVAVLPNQHPEEERLLAYATGSLGEVKSLLVATHLALCPLCRASVEAYEAECGGWFDGLGGGAEDDRWSAMLAACDARLDTAVLPPPAPRSTLPMTGPLVPEPLRGRLGRPLFDFGWNEIAPAVWLSDWTVKDAQTTGCLLRMGPGAPVPPHHHSANEMLLVLTGAFHDEYGHYRVGDVADIPADTDHYAVAEHGGDCVCLFLLDGEIRFL</sequence>
<dbReference type="InterPro" id="IPR041916">
    <property type="entry name" value="Anti_sigma_zinc_sf"/>
</dbReference>
<protein>
    <recommendedName>
        <fullName evidence="1">ChrR-like cupin domain-containing protein</fullName>
    </recommendedName>
</protein>